<name>A0A2Z7CWP9_9LAMI</name>
<proteinExistence type="predicted"/>
<evidence type="ECO:0000256" key="1">
    <source>
        <dbReference type="SAM" id="MobiDB-lite"/>
    </source>
</evidence>
<feature type="compositionally biased region" description="Polar residues" evidence="1">
    <location>
        <begin position="60"/>
        <end position="75"/>
    </location>
</feature>
<keyword evidence="3" id="KW-1185">Reference proteome</keyword>
<feature type="compositionally biased region" description="Basic and acidic residues" evidence="1">
    <location>
        <begin position="125"/>
        <end position="138"/>
    </location>
</feature>
<dbReference type="EMBL" id="KQ991601">
    <property type="protein sequence ID" value="KZV51542.1"/>
    <property type="molecule type" value="Genomic_DNA"/>
</dbReference>
<reference evidence="2 3" key="1">
    <citation type="journal article" date="2015" name="Proc. Natl. Acad. Sci. U.S.A.">
        <title>The resurrection genome of Boea hygrometrica: A blueprint for survival of dehydration.</title>
        <authorList>
            <person name="Xiao L."/>
            <person name="Yang G."/>
            <person name="Zhang L."/>
            <person name="Yang X."/>
            <person name="Zhao S."/>
            <person name="Ji Z."/>
            <person name="Zhou Q."/>
            <person name="Hu M."/>
            <person name="Wang Y."/>
            <person name="Chen M."/>
            <person name="Xu Y."/>
            <person name="Jin H."/>
            <person name="Xiao X."/>
            <person name="Hu G."/>
            <person name="Bao F."/>
            <person name="Hu Y."/>
            <person name="Wan P."/>
            <person name="Li L."/>
            <person name="Deng X."/>
            <person name="Kuang T."/>
            <person name="Xiang C."/>
            <person name="Zhu J.K."/>
            <person name="Oliver M.J."/>
            <person name="He Y."/>
        </authorList>
    </citation>
    <scope>NUCLEOTIDE SEQUENCE [LARGE SCALE GENOMIC DNA]</scope>
    <source>
        <strain evidence="3">cv. XS01</strain>
    </source>
</reference>
<accession>A0A2Z7CWP9</accession>
<feature type="region of interest" description="Disordered" evidence="1">
    <location>
        <begin position="1"/>
        <end position="21"/>
    </location>
</feature>
<evidence type="ECO:0000313" key="3">
    <source>
        <dbReference type="Proteomes" id="UP000250235"/>
    </source>
</evidence>
<sequence>MLEQHEDQEQSMKSSSSAESRAELKSIIIAHNDIVENGSSTDQVQCTREVFKCRAVYKSSDQVQEWSKAGASNQLEEQERTEQAQLQTKRGADVEDAPEEDQLEDENKEAGEEKESSAGANKETGLTEKPAKGPDPDKSIWSNKAV</sequence>
<feature type="region of interest" description="Disordered" evidence="1">
    <location>
        <begin position="60"/>
        <end position="146"/>
    </location>
</feature>
<dbReference type="AlphaFoldDB" id="A0A2Z7CWP9"/>
<organism evidence="2 3">
    <name type="scientific">Dorcoceras hygrometricum</name>
    <dbReference type="NCBI Taxonomy" id="472368"/>
    <lineage>
        <taxon>Eukaryota</taxon>
        <taxon>Viridiplantae</taxon>
        <taxon>Streptophyta</taxon>
        <taxon>Embryophyta</taxon>
        <taxon>Tracheophyta</taxon>
        <taxon>Spermatophyta</taxon>
        <taxon>Magnoliopsida</taxon>
        <taxon>eudicotyledons</taxon>
        <taxon>Gunneridae</taxon>
        <taxon>Pentapetalae</taxon>
        <taxon>asterids</taxon>
        <taxon>lamiids</taxon>
        <taxon>Lamiales</taxon>
        <taxon>Gesneriaceae</taxon>
        <taxon>Didymocarpoideae</taxon>
        <taxon>Trichosporeae</taxon>
        <taxon>Loxocarpinae</taxon>
        <taxon>Dorcoceras</taxon>
    </lineage>
</organism>
<protein>
    <submittedName>
        <fullName evidence="2">Uncharacterized protein</fullName>
    </submittedName>
</protein>
<feature type="compositionally biased region" description="Acidic residues" evidence="1">
    <location>
        <begin position="94"/>
        <end position="107"/>
    </location>
</feature>
<gene>
    <name evidence="2" type="ORF">F511_05858</name>
</gene>
<dbReference type="Proteomes" id="UP000250235">
    <property type="component" value="Unassembled WGS sequence"/>
</dbReference>
<feature type="compositionally biased region" description="Basic and acidic residues" evidence="1">
    <location>
        <begin position="1"/>
        <end position="10"/>
    </location>
</feature>
<evidence type="ECO:0000313" key="2">
    <source>
        <dbReference type="EMBL" id="KZV51542.1"/>
    </source>
</evidence>